<accession>A0AC34RG65</accession>
<dbReference type="Proteomes" id="UP000887576">
    <property type="component" value="Unplaced"/>
</dbReference>
<protein>
    <submittedName>
        <fullName evidence="2">Uncharacterized protein</fullName>
    </submittedName>
</protein>
<proteinExistence type="predicted"/>
<organism evidence="1 2">
    <name type="scientific">Panagrolaimus sp. JU765</name>
    <dbReference type="NCBI Taxonomy" id="591449"/>
    <lineage>
        <taxon>Eukaryota</taxon>
        <taxon>Metazoa</taxon>
        <taxon>Ecdysozoa</taxon>
        <taxon>Nematoda</taxon>
        <taxon>Chromadorea</taxon>
        <taxon>Rhabditida</taxon>
        <taxon>Tylenchina</taxon>
        <taxon>Panagrolaimomorpha</taxon>
        <taxon>Panagrolaimoidea</taxon>
        <taxon>Panagrolaimidae</taxon>
        <taxon>Panagrolaimus</taxon>
    </lineage>
</organism>
<reference evidence="2" key="1">
    <citation type="submission" date="2022-11" db="UniProtKB">
        <authorList>
            <consortium name="WormBaseParasite"/>
        </authorList>
    </citation>
    <scope>IDENTIFICATION</scope>
</reference>
<evidence type="ECO:0000313" key="1">
    <source>
        <dbReference type="Proteomes" id="UP000887576"/>
    </source>
</evidence>
<sequence length="169" mass="19654">MKLQLFVVLLGVIFSTVFGLFGRHNRDDLSNVNFVHEGECNYFDWLGYQHTLKISQEKGVEGWTNWPKHCSYSQTIYVKCSTGKLNPDAKIELWEDDNGEDDLIQTYTWNSTMGQNDANLVVYADRSKFPGRDFFLDDYVELYFKFINPCSDGKNYRRGDLMAEGIIFL</sequence>
<evidence type="ECO:0000313" key="2">
    <source>
        <dbReference type="WBParaSite" id="JU765_v2.g6685.t1"/>
    </source>
</evidence>
<name>A0AC34RG65_9BILA</name>
<dbReference type="WBParaSite" id="JU765_v2.g6685.t1">
    <property type="protein sequence ID" value="JU765_v2.g6685.t1"/>
    <property type="gene ID" value="JU765_v2.g6685"/>
</dbReference>